<dbReference type="AlphaFoldDB" id="A0A3B1ADA5"/>
<proteinExistence type="predicted"/>
<feature type="non-terminal residue" evidence="1">
    <location>
        <position position="1"/>
    </location>
</feature>
<sequence length="43" mass="5265">DFHLLNEQDRSLPLTERFNYSLLLAFRSWRPGVFEKMRRKPVT</sequence>
<dbReference type="EMBL" id="UOFR01000001">
    <property type="protein sequence ID" value="VAW90626.1"/>
    <property type="molecule type" value="Genomic_DNA"/>
</dbReference>
<protein>
    <submittedName>
        <fullName evidence="1">Uncharacterized protein</fullName>
    </submittedName>
</protein>
<evidence type="ECO:0000313" key="1">
    <source>
        <dbReference type="EMBL" id="VAW90626.1"/>
    </source>
</evidence>
<gene>
    <name evidence="1" type="ORF">MNBD_GAMMA21-67</name>
</gene>
<accession>A0A3B1ADA5</accession>
<organism evidence="1">
    <name type="scientific">hydrothermal vent metagenome</name>
    <dbReference type="NCBI Taxonomy" id="652676"/>
    <lineage>
        <taxon>unclassified sequences</taxon>
        <taxon>metagenomes</taxon>
        <taxon>ecological metagenomes</taxon>
    </lineage>
</organism>
<name>A0A3B1ADA5_9ZZZZ</name>
<reference evidence="1" key="1">
    <citation type="submission" date="2018-06" db="EMBL/GenBank/DDBJ databases">
        <authorList>
            <person name="Zhirakovskaya E."/>
        </authorList>
    </citation>
    <scope>NUCLEOTIDE SEQUENCE</scope>
</reference>